<dbReference type="Gene3D" id="3.90.228.10">
    <property type="match status" value="1"/>
</dbReference>
<dbReference type="PANTHER" id="PTHR31681">
    <property type="entry name" value="C2H2-LIKE ZINC FINGER PROTEIN"/>
    <property type="match status" value="1"/>
</dbReference>
<evidence type="ECO:0008006" key="3">
    <source>
        <dbReference type="Google" id="ProtNLM"/>
    </source>
</evidence>
<dbReference type="OrthoDB" id="5153512at2759"/>
<protein>
    <recommendedName>
        <fullName evidence="3">PARP catalytic domain-containing protein</fullName>
    </recommendedName>
</protein>
<proteinExistence type="predicted"/>
<name>A0A1B7MPR3_9AGAM</name>
<gene>
    <name evidence="1" type="ORF">K503DRAFT_698460</name>
</gene>
<dbReference type="AlphaFoldDB" id="A0A1B7MPR3"/>
<accession>A0A1B7MPR3</accession>
<dbReference type="EMBL" id="KV448593">
    <property type="protein sequence ID" value="OAX34576.1"/>
    <property type="molecule type" value="Genomic_DNA"/>
</dbReference>
<dbReference type="Proteomes" id="UP000092154">
    <property type="component" value="Unassembled WGS sequence"/>
</dbReference>
<dbReference type="SUPFAM" id="SSF56399">
    <property type="entry name" value="ADP-ribosylation"/>
    <property type="match status" value="1"/>
</dbReference>
<reference evidence="1 2" key="1">
    <citation type="submission" date="2016-06" db="EMBL/GenBank/DDBJ databases">
        <title>Comparative genomics of the ectomycorrhizal sister species Rhizopogon vinicolor and Rhizopogon vesiculosus (Basidiomycota: Boletales) reveals a divergence of the mating type B locus.</title>
        <authorList>
            <consortium name="DOE Joint Genome Institute"/>
            <person name="Mujic A.B."/>
            <person name="Kuo A."/>
            <person name="Tritt A."/>
            <person name="Lipzen A."/>
            <person name="Chen C."/>
            <person name="Johnson J."/>
            <person name="Sharma A."/>
            <person name="Barry K."/>
            <person name="Grigoriev I.V."/>
            <person name="Spatafora J.W."/>
        </authorList>
    </citation>
    <scope>NUCLEOTIDE SEQUENCE [LARGE SCALE GENOMIC DNA]</scope>
    <source>
        <strain evidence="1 2">AM-OR11-026</strain>
    </source>
</reference>
<keyword evidence="2" id="KW-1185">Reference proteome</keyword>
<evidence type="ECO:0000313" key="1">
    <source>
        <dbReference type="EMBL" id="OAX34576.1"/>
    </source>
</evidence>
<dbReference type="PANTHER" id="PTHR31681:SF3">
    <property type="entry name" value="OS04G0690100 PROTEIN"/>
    <property type="match status" value="1"/>
</dbReference>
<evidence type="ECO:0000313" key="2">
    <source>
        <dbReference type="Proteomes" id="UP000092154"/>
    </source>
</evidence>
<sequence length="262" mass="29397">MYAPAYGGNTRFAGPNDICLQCMKYPKRKDFTFCSKDCSKAAARAAPKLIKIPSNHVMYQSVQHDFESSWYAPNKPNILDICLITWSADSRSSFDNYRDSVQRRTNIPCGNEVKRFRAERRVCHLGEPGYLSLCHHRDCRLCDAIRTGFKSSLAHKRKVPPMGPGIRLGHGIYTTPTSSKAFDYAVNIHNQSKVKTVIYSRVVLGRSFMMVNEMPSLWSPPLGFDSVEGRPGPGSQFSDLECVVYDENAILPAYLITLGPCT</sequence>
<dbReference type="InParanoid" id="A0A1B7MPR3"/>
<organism evidence="1 2">
    <name type="scientific">Rhizopogon vinicolor AM-OR11-026</name>
    <dbReference type="NCBI Taxonomy" id="1314800"/>
    <lineage>
        <taxon>Eukaryota</taxon>
        <taxon>Fungi</taxon>
        <taxon>Dikarya</taxon>
        <taxon>Basidiomycota</taxon>
        <taxon>Agaricomycotina</taxon>
        <taxon>Agaricomycetes</taxon>
        <taxon>Agaricomycetidae</taxon>
        <taxon>Boletales</taxon>
        <taxon>Suillineae</taxon>
        <taxon>Rhizopogonaceae</taxon>
        <taxon>Rhizopogon</taxon>
    </lineage>
</organism>